<proteinExistence type="predicted"/>
<dbReference type="InterPro" id="IPR036866">
    <property type="entry name" value="RibonucZ/Hydroxyglut_hydro"/>
</dbReference>
<dbReference type="InterPro" id="IPR050114">
    <property type="entry name" value="UPF0173_UPF0282_UlaG_hydrolase"/>
</dbReference>
<dbReference type="Pfam" id="PF12706">
    <property type="entry name" value="Lactamase_B_2"/>
    <property type="match status" value="1"/>
</dbReference>
<keyword evidence="3" id="KW-1185">Reference proteome</keyword>
<feature type="domain" description="Metallo-beta-lactamase" evidence="1">
    <location>
        <begin position="28"/>
        <end position="213"/>
    </location>
</feature>
<dbReference type="PANTHER" id="PTHR43546">
    <property type="entry name" value="UPF0173 METAL-DEPENDENT HYDROLASE MJ1163-RELATED"/>
    <property type="match status" value="1"/>
</dbReference>
<sequence>MPAENVPRSPLISWLGHSTVLLEAGGARILTDPLLLRHNGPLRRRGARPSSIVWEKPDVVLLSHLHHDHAELRSLRRVAPAPVLTAPANAAWLRARGLNGTGLEPEQVHDVPGTKAQVRLVRADHGHRPMPHRPNAVNGHLVTAPGLSVWLAGDTSLHEEMERLPELAGGRIDLAVVPIGGWGPRLSGGHMDPEQAALACARVGARAAVPVHWGTLRAPVVGRFPRGWMDAGGPAFARALERVAPDCRPMVLGLGEQAGIPVP</sequence>
<dbReference type="Proteomes" id="UP001501074">
    <property type="component" value="Unassembled WGS sequence"/>
</dbReference>
<comment type="caution">
    <text evidence="2">The sequence shown here is derived from an EMBL/GenBank/DDBJ whole genome shotgun (WGS) entry which is preliminary data.</text>
</comment>
<dbReference type="SUPFAM" id="SSF56281">
    <property type="entry name" value="Metallo-hydrolase/oxidoreductase"/>
    <property type="match status" value="1"/>
</dbReference>
<gene>
    <name evidence="2" type="ORF">GCM10022223_50360</name>
</gene>
<evidence type="ECO:0000313" key="3">
    <source>
        <dbReference type="Proteomes" id="UP001501074"/>
    </source>
</evidence>
<reference evidence="3" key="1">
    <citation type="journal article" date="2019" name="Int. J. Syst. Evol. Microbiol.">
        <title>The Global Catalogue of Microorganisms (GCM) 10K type strain sequencing project: providing services to taxonomists for standard genome sequencing and annotation.</title>
        <authorList>
            <consortium name="The Broad Institute Genomics Platform"/>
            <consortium name="The Broad Institute Genome Sequencing Center for Infectious Disease"/>
            <person name="Wu L."/>
            <person name="Ma J."/>
        </authorList>
    </citation>
    <scope>NUCLEOTIDE SEQUENCE [LARGE SCALE GENOMIC DNA]</scope>
    <source>
        <strain evidence="3">JCM 16902</strain>
    </source>
</reference>
<dbReference type="Gene3D" id="3.60.15.10">
    <property type="entry name" value="Ribonuclease Z/Hydroxyacylglutathione hydrolase-like"/>
    <property type="match status" value="1"/>
</dbReference>
<name>A0ABP7A8J1_9ACTN</name>
<dbReference type="InterPro" id="IPR001279">
    <property type="entry name" value="Metallo-B-lactamas"/>
</dbReference>
<protein>
    <submittedName>
        <fullName evidence="2">MBL fold metallo-hydrolase</fullName>
    </submittedName>
</protein>
<dbReference type="PANTHER" id="PTHR43546:SF3">
    <property type="entry name" value="UPF0173 METAL-DEPENDENT HYDROLASE MJ1163"/>
    <property type="match status" value="1"/>
</dbReference>
<dbReference type="EMBL" id="BAAAZO010000010">
    <property type="protein sequence ID" value="GAA3627015.1"/>
    <property type="molecule type" value="Genomic_DNA"/>
</dbReference>
<dbReference type="RefSeq" id="WP_231488842.1">
    <property type="nucleotide sequence ID" value="NZ_BAAAZO010000010.1"/>
</dbReference>
<accession>A0ABP7A8J1</accession>
<organism evidence="2 3">
    <name type="scientific">Kineosporia mesophila</name>
    <dbReference type="NCBI Taxonomy" id="566012"/>
    <lineage>
        <taxon>Bacteria</taxon>
        <taxon>Bacillati</taxon>
        <taxon>Actinomycetota</taxon>
        <taxon>Actinomycetes</taxon>
        <taxon>Kineosporiales</taxon>
        <taxon>Kineosporiaceae</taxon>
        <taxon>Kineosporia</taxon>
    </lineage>
</organism>
<evidence type="ECO:0000259" key="1">
    <source>
        <dbReference type="Pfam" id="PF12706"/>
    </source>
</evidence>
<evidence type="ECO:0000313" key="2">
    <source>
        <dbReference type="EMBL" id="GAA3627015.1"/>
    </source>
</evidence>